<dbReference type="GO" id="GO:0046872">
    <property type="term" value="F:metal ion binding"/>
    <property type="evidence" value="ECO:0007669"/>
    <property type="project" value="UniProtKB-KW"/>
</dbReference>
<reference evidence="3 4" key="1">
    <citation type="submission" date="2016-10" db="EMBL/GenBank/DDBJ databases">
        <authorList>
            <person name="de Groot N.N."/>
        </authorList>
    </citation>
    <scope>NUCLEOTIDE SEQUENCE [LARGE SCALE GENOMIC DNA]</scope>
    <source>
        <strain evidence="3 4">DSM 23042</strain>
    </source>
</reference>
<comment type="cofactor">
    <cofactor evidence="2">
        <name>Mg(2+)</name>
        <dbReference type="ChEBI" id="CHEBI:18420"/>
    </cofactor>
</comment>
<dbReference type="Proteomes" id="UP000198885">
    <property type="component" value="Unassembled WGS sequence"/>
</dbReference>
<evidence type="ECO:0000313" key="4">
    <source>
        <dbReference type="Proteomes" id="UP000198885"/>
    </source>
</evidence>
<feature type="binding site" evidence="2">
    <location>
        <position position="82"/>
    </location>
    <ligand>
        <name>Mg(2+)</name>
        <dbReference type="ChEBI" id="CHEBI:18420"/>
        <label>1</label>
        <note>catalytic</note>
    </ligand>
</feature>
<organism evidence="3 4">
    <name type="scientific">Tranquillimonas rosea</name>
    <dbReference type="NCBI Taxonomy" id="641238"/>
    <lineage>
        <taxon>Bacteria</taxon>
        <taxon>Pseudomonadati</taxon>
        <taxon>Pseudomonadota</taxon>
        <taxon>Alphaproteobacteria</taxon>
        <taxon>Rhodobacterales</taxon>
        <taxon>Roseobacteraceae</taxon>
        <taxon>Tranquillimonas</taxon>
    </lineage>
</organism>
<dbReference type="EMBL" id="FOGU01000004">
    <property type="protein sequence ID" value="SER95816.1"/>
    <property type="molecule type" value="Genomic_DNA"/>
</dbReference>
<protein>
    <submittedName>
        <fullName evidence="3">Fructose-1,6-bisphosphatase</fullName>
    </submittedName>
</protein>
<dbReference type="Gene3D" id="3.30.540.10">
    <property type="entry name" value="Fructose-1,6-Bisphosphatase, subunit A, domain 1"/>
    <property type="match status" value="1"/>
</dbReference>
<evidence type="ECO:0000256" key="1">
    <source>
        <dbReference type="ARBA" id="ARBA00009759"/>
    </source>
</evidence>
<dbReference type="OrthoDB" id="9785695at2"/>
<feature type="binding site" evidence="2">
    <location>
        <position position="108"/>
    </location>
    <ligand>
        <name>Mg(2+)</name>
        <dbReference type="ChEBI" id="CHEBI:18420"/>
        <label>1</label>
        <note>catalytic</note>
    </ligand>
</feature>
<accession>A0A1H9TFE1</accession>
<comment type="similarity">
    <text evidence="1">Belongs to the inositol monophosphatase superfamily.</text>
</comment>
<dbReference type="SUPFAM" id="SSF56655">
    <property type="entry name" value="Carbohydrate phosphatase"/>
    <property type="match status" value="1"/>
</dbReference>
<dbReference type="Gene3D" id="3.40.190.80">
    <property type="match status" value="1"/>
</dbReference>
<dbReference type="InterPro" id="IPR000760">
    <property type="entry name" value="Inositol_monophosphatase-like"/>
</dbReference>
<dbReference type="PANTHER" id="PTHR20854">
    <property type="entry name" value="INOSITOL MONOPHOSPHATASE"/>
    <property type="match status" value="1"/>
</dbReference>
<dbReference type="AlphaFoldDB" id="A0A1H9TFE1"/>
<keyword evidence="2" id="KW-0479">Metal-binding</keyword>
<dbReference type="RefSeq" id="WP_092691571.1">
    <property type="nucleotide sequence ID" value="NZ_CBDDGO010000004.1"/>
</dbReference>
<dbReference type="Pfam" id="PF00459">
    <property type="entry name" value="Inositol_P"/>
    <property type="match status" value="1"/>
</dbReference>
<gene>
    <name evidence="3" type="ORF">SAMN04490244_104147</name>
</gene>
<evidence type="ECO:0000313" key="3">
    <source>
        <dbReference type="EMBL" id="SER95816.1"/>
    </source>
</evidence>
<dbReference type="GO" id="GO:0007165">
    <property type="term" value="P:signal transduction"/>
    <property type="evidence" value="ECO:0007669"/>
    <property type="project" value="TreeGrafter"/>
</dbReference>
<dbReference type="GO" id="GO:0006020">
    <property type="term" value="P:inositol metabolic process"/>
    <property type="evidence" value="ECO:0007669"/>
    <property type="project" value="TreeGrafter"/>
</dbReference>
<name>A0A1H9TFE1_9RHOB</name>
<sequence length="289" mass="30621">MSQDPERGGGTPLSATQEDALIALVRRVAGAEILPRFRNLGRGEIDAKTGPEDLVTVADTVAEKALSEGVARILPDAAIVGEEAVSADPGVLDRVSRDGLTVVIDPVDGTWNFANGLAVFGVLLSVLDHGEPVFGLLYDPVMDDWIRTRRGGGTWACRADAEPRRLDLTAGAGAGMGFVPLYMFPEADRSAAAAEMARGRRTTSLRCSCQEYRMVLLGGADYVLSLGLSVWDHAAGVLAVQEAGGAVRLSDGTAYRPQVRRGMLVAACDAATLDDILRRYDFGYPTVTG</sequence>
<dbReference type="PANTHER" id="PTHR20854:SF4">
    <property type="entry name" value="INOSITOL-1-MONOPHOSPHATASE-RELATED"/>
    <property type="match status" value="1"/>
</dbReference>
<dbReference type="PRINTS" id="PR00377">
    <property type="entry name" value="IMPHPHTASES"/>
</dbReference>
<feature type="binding site" evidence="2">
    <location>
        <position position="105"/>
    </location>
    <ligand>
        <name>Mg(2+)</name>
        <dbReference type="ChEBI" id="CHEBI:18420"/>
        <label>1</label>
        <note>catalytic</note>
    </ligand>
</feature>
<evidence type="ECO:0000256" key="2">
    <source>
        <dbReference type="PIRSR" id="PIRSR600760-2"/>
    </source>
</evidence>
<proteinExistence type="inferred from homology"/>
<keyword evidence="2" id="KW-0460">Magnesium</keyword>
<keyword evidence="4" id="KW-1185">Reference proteome</keyword>
<dbReference type="GO" id="GO:0008934">
    <property type="term" value="F:inositol monophosphate 1-phosphatase activity"/>
    <property type="evidence" value="ECO:0007669"/>
    <property type="project" value="TreeGrafter"/>
</dbReference>
<dbReference type="STRING" id="641238.SAMN04490244_104147"/>
<feature type="binding site" evidence="2">
    <location>
        <position position="232"/>
    </location>
    <ligand>
        <name>Mg(2+)</name>
        <dbReference type="ChEBI" id="CHEBI:18420"/>
        <label>1</label>
        <note>catalytic</note>
    </ligand>
</feature>